<dbReference type="Pfam" id="PF04545">
    <property type="entry name" value="Sigma70_r4"/>
    <property type="match status" value="1"/>
</dbReference>
<dbReference type="Pfam" id="PF04542">
    <property type="entry name" value="Sigma70_r2"/>
    <property type="match status" value="1"/>
</dbReference>
<dbReference type="SUPFAM" id="SSF88659">
    <property type="entry name" value="Sigma3 and sigma4 domains of RNA polymerase sigma factors"/>
    <property type="match status" value="1"/>
</dbReference>
<dbReference type="AlphaFoldDB" id="A0A5J5INQ1"/>
<organism evidence="8 9">
    <name type="scientific">Microbacterium radiodurans</name>
    <dbReference type="NCBI Taxonomy" id="661398"/>
    <lineage>
        <taxon>Bacteria</taxon>
        <taxon>Bacillati</taxon>
        <taxon>Actinomycetota</taxon>
        <taxon>Actinomycetes</taxon>
        <taxon>Micrococcales</taxon>
        <taxon>Microbacteriaceae</taxon>
        <taxon>Microbacterium</taxon>
    </lineage>
</organism>
<dbReference type="InterPro" id="IPR039425">
    <property type="entry name" value="RNA_pol_sigma-70-like"/>
</dbReference>
<name>A0A5J5INQ1_9MICO</name>
<dbReference type="EMBL" id="VYRZ01000005">
    <property type="protein sequence ID" value="KAA9083775.1"/>
    <property type="molecule type" value="Genomic_DNA"/>
</dbReference>
<dbReference type="InterPro" id="IPR007630">
    <property type="entry name" value="RNA_pol_sigma70_r4"/>
</dbReference>
<comment type="caution">
    <text evidence="8">The sequence shown here is derived from an EMBL/GenBank/DDBJ whole genome shotgun (WGS) entry which is preliminary data.</text>
</comment>
<evidence type="ECO:0000259" key="7">
    <source>
        <dbReference type="Pfam" id="PF04545"/>
    </source>
</evidence>
<keyword evidence="3" id="KW-0731">Sigma factor</keyword>
<accession>A0A5J5INQ1</accession>
<dbReference type="InterPro" id="IPR036388">
    <property type="entry name" value="WH-like_DNA-bd_sf"/>
</dbReference>
<dbReference type="InterPro" id="IPR014284">
    <property type="entry name" value="RNA_pol_sigma-70_dom"/>
</dbReference>
<comment type="similarity">
    <text evidence="1">Belongs to the sigma-70 factor family. ECF subfamily.</text>
</comment>
<dbReference type="Gene3D" id="1.10.1740.10">
    <property type="match status" value="1"/>
</dbReference>
<dbReference type="InterPro" id="IPR013324">
    <property type="entry name" value="RNA_pol_sigma_r3/r4-like"/>
</dbReference>
<keyword evidence="9" id="KW-1185">Reference proteome</keyword>
<evidence type="ECO:0000256" key="5">
    <source>
        <dbReference type="ARBA" id="ARBA00023163"/>
    </source>
</evidence>
<evidence type="ECO:0000259" key="6">
    <source>
        <dbReference type="Pfam" id="PF04542"/>
    </source>
</evidence>
<dbReference type="GO" id="GO:0003677">
    <property type="term" value="F:DNA binding"/>
    <property type="evidence" value="ECO:0007669"/>
    <property type="project" value="UniProtKB-KW"/>
</dbReference>
<dbReference type="Gene3D" id="1.10.10.10">
    <property type="entry name" value="Winged helix-like DNA-binding domain superfamily/Winged helix DNA-binding domain"/>
    <property type="match status" value="1"/>
</dbReference>
<feature type="domain" description="RNA polymerase sigma-70 region 2" evidence="6">
    <location>
        <begin position="32"/>
        <end position="97"/>
    </location>
</feature>
<keyword evidence="2" id="KW-0805">Transcription regulation</keyword>
<dbReference type="PANTHER" id="PTHR43133:SF66">
    <property type="entry name" value="ECF RNA POLYMERASE SIGMA FACTOR SIGK"/>
    <property type="match status" value="1"/>
</dbReference>
<dbReference type="GO" id="GO:0006352">
    <property type="term" value="P:DNA-templated transcription initiation"/>
    <property type="evidence" value="ECO:0007669"/>
    <property type="project" value="InterPro"/>
</dbReference>
<dbReference type="Proteomes" id="UP000327039">
    <property type="component" value="Unassembled WGS sequence"/>
</dbReference>
<dbReference type="SUPFAM" id="SSF88946">
    <property type="entry name" value="Sigma2 domain of RNA polymerase sigma factors"/>
    <property type="match status" value="1"/>
</dbReference>
<evidence type="ECO:0000256" key="3">
    <source>
        <dbReference type="ARBA" id="ARBA00023082"/>
    </source>
</evidence>
<dbReference type="PANTHER" id="PTHR43133">
    <property type="entry name" value="RNA POLYMERASE ECF-TYPE SIGMA FACTO"/>
    <property type="match status" value="1"/>
</dbReference>
<dbReference type="InterPro" id="IPR007627">
    <property type="entry name" value="RNA_pol_sigma70_r2"/>
</dbReference>
<evidence type="ECO:0000256" key="4">
    <source>
        <dbReference type="ARBA" id="ARBA00023125"/>
    </source>
</evidence>
<gene>
    <name evidence="8" type="ORF">F6B42_14615</name>
</gene>
<dbReference type="OrthoDB" id="9784272at2"/>
<feature type="domain" description="RNA polymerase sigma-70 region 4" evidence="7">
    <location>
        <begin position="137"/>
        <end position="185"/>
    </location>
</feature>
<dbReference type="RefSeq" id="WP_150420485.1">
    <property type="nucleotide sequence ID" value="NZ_VYRZ01000005.1"/>
</dbReference>
<protein>
    <submittedName>
        <fullName evidence="8">Sigma-70 family RNA polymerase sigma factor</fullName>
    </submittedName>
</protein>
<evidence type="ECO:0000313" key="8">
    <source>
        <dbReference type="EMBL" id="KAA9083775.1"/>
    </source>
</evidence>
<keyword evidence="4" id="KW-0238">DNA-binding</keyword>
<dbReference type="InterPro" id="IPR013325">
    <property type="entry name" value="RNA_pol_sigma_r2"/>
</dbReference>
<reference evidence="9" key="1">
    <citation type="submission" date="2019-09" db="EMBL/GenBank/DDBJ databases">
        <title>Mumia zhuanghuii sp. nov. isolated from the intestinal contents of plateau pika (Ochotona curzoniae) in the Qinghai-Tibet plateau of China.</title>
        <authorList>
            <person name="Tian Z."/>
        </authorList>
    </citation>
    <scope>NUCLEOTIDE SEQUENCE [LARGE SCALE GENOMIC DNA]</scope>
    <source>
        <strain evidence="9">DSM 25564</strain>
    </source>
</reference>
<dbReference type="GO" id="GO:0016987">
    <property type="term" value="F:sigma factor activity"/>
    <property type="evidence" value="ECO:0007669"/>
    <property type="project" value="UniProtKB-KW"/>
</dbReference>
<evidence type="ECO:0000256" key="2">
    <source>
        <dbReference type="ARBA" id="ARBA00023015"/>
    </source>
</evidence>
<proteinExistence type="inferred from homology"/>
<keyword evidence="5" id="KW-0804">Transcription</keyword>
<dbReference type="NCBIfam" id="TIGR02937">
    <property type="entry name" value="sigma70-ECF"/>
    <property type="match status" value="1"/>
</dbReference>
<dbReference type="CDD" id="cd06171">
    <property type="entry name" value="Sigma70_r4"/>
    <property type="match status" value="1"/>
</dbReference>
<evidence type="ECO:0000313" key="9">
    <source>
        <dbReference type="Proteomes" id="UP000327039"/>
    </source>
</evidence>
<sequence>MSEVIAAAPEGVDLGALMARVAEGDCAAFAQLYDATSRAAFGLALRVTNSHHLAEEVVQEVFLQVWKDAASFDLAKGRPKSWILMLTHRRAVDCVRAVRAATDRDLADGARVAATPGADIIDELHLRRQVDELRLHMSTLSEAQQQVLALAYFSGHTQAEIAAMMGQPLGTIKSRMRDAITRLRKATPASAA</sequence>
<evidence type="ECO:0000256" key="1">
    <source>
        <dbReference type="ARBA" id="ARBA00010641"/>
    </source>
</evidence>